<dbReference type="InterPro" id="IPR042213">
    <property type="entry name" value="NBD_C_sf"/>
</dbReference>
<comment type="caution">
    <text evidence="2">The sequence shown here is derived from an EMBL/GenBank/DDBJ whole genome shotgun (WGS) entry which is preliminary data.</text>
</comment>
<gene>
    <name evidence="2" type="ORF">EAH89_10005</name>
</gene>
<keyword evidence="3" id="KW-1185">Reference proteome</keyword>
<organism evidence="2 3">
    <name type="scientific">Muricoccus nepalensis</name>
    <dbReference type="NCBI Taxonomy" id="1854500"/>
    <lineage>
        <taxon>Bacteria</taxon>
        <taxon>Pseudomonadati</taxon>
        <taxon>Pseudomonadota</taxon>
        <taxon>Alphaproteobacteria</taxon>
        <taxon>Acetobacterales</taxon>
        <taxon>Roseomonadaceae</taxon>
        <taxon>Muricoccus</taxon>
    </lineage>
</organism>
<name>A0A502G7Z7_9PROT</name>
<evidence type="ECO:0000259" key="1">
    <source>
        <dbReference type="Pfam" id="PF17042"/>
    </source>
</evidence>
<proteinExistence type="predicted"/>
<dbReference type="SUPFAM" id="SSF142764">
    <property type="entry name" value="YgbK-like"/>
    <property type="match status" value="1"/>
</dbReference>
<dbReference type="OrthoDB" id="7686359at2"/>
<dbReference type="Gene3D" id="3.40.980.20">
    <property type="entry name" value="Four-carbon acid sugar kinase, nucleotide binding domain"/>
    <property type="match status" value="1"/>
</dbReference>
<dbReference type="Proteomes" id="UP000317078">
    <property type="component" value="Unassembled WGS sequence"/>
</dbReference>
<reference evidence="2 3" key="1">
    <citation type="journal article" date="2019" name="Environ. Microbiol.">
        <title>Species interactions and distinct microbial communities in high Arctic permafrost affected cryosols are associated with the CH4 and CO2 gas fluxes.</title>
        <authorList>
            <person name="Altshuler I."/>
            <person name="Hamel J."/>
            <person name="Turney S."/>
            <person name="Magnuson E."/>
            <person name="Levesque R."/>
            <person name="Greer C."/>
            <person name="Whyte L.G."/>
        </authorList>
    </citation>
    <scope>NUCLEOTIDE SEQUENCE [LARGE SCALE GENOMIC DNA]</scope>
    <source>
        <strain evidence="2 3">S9.3B</strain>
    </source>
</reference>
<feature type="domain" description="Four-carbon acid sugar kinase nucleotide binding" evidence="1">
    <location>
        <begin position="30"/>
        <end position="160"/>
    </location>
</feature>
<evidence type="ECO:0000313" key="2">
    <source>
        <dbReference type="EMBL" id="TPG57751.1"/>
    </source>
</evidence>
<dbReference type="InterPro" id="IPR031475">
    <property type="entry name" value="NBD_C"/>
</dbReference>
<dbReference type="AlphaFoldDB" id="A0A502G7Z7"/>
<protein>
    <recommendedName>
        <fullName evidence="1">Four-carbon acid sugar kinase nucleotide binding domain-containing protein</fullName>
    </recommendedName>
</protein>
<accession>A0A502G7Z7</accession>
<evidence type="ECO:0000313" key="3">
    <source>
        <dbReference type="Proteomes" id="UP000317078"/>
    </source>
</evidence>
<dbReference type="EMBL" id="RCZP01000007">
    <property type="protein sequence ID" value="TPG57751.1"/>
    <property type="molecule type" value="Genomic_DNA"/>
</dbReference>
<dbReference type="Pfam" id="PF17042">
    <property type="entry name" value="NBD_C"/>
    <property type="match status" value="1"/>
</dbReference>
<sequence>MLRRAPAAEVREDGGVVDQHRPRVLRDHRVHRAVDPARLGADTAYAEAEAAEACRLLGEGRDVLLVTERPGAAGPTPGAAAEATAALLGRVLRRQPVRRLGIAGGDTSSLGARAIDLWGLSYGGVIAPGVAWCRGHSDDPALDGIEVMLKGGQMGPPDLLESFRA</sequence>